<protein>
    <submittedName>
        <fullName evidence="1">Peptide-methionine (S)-S-oxide reductase</fullName>
        <ecNumber evidence="1">1.8.4.11</ecNumber>
    </submittedName>
</protein>
<name>A0A7W3P4A3_9ACTN</name>
<evidence type="ECO:0000313" key="1">
    <source>
        <dbReference type="EMBL" id="MBA8792630.1"/>
    </source>
</evidence>
<accession>A0A7W3P4A3</accession>
<dbReference type="Proteomes" id="UP000523079">
    <property type="component" value="Unassembled WGS sequence"/>
</dbReference>
<dbReference type="AlphaFoldDB" id="A0A7W3P4A3"/>
<dbReference type="GO" id="GO:0008113">
    <property type="term" value="F:peptide-methionine (S)-S-oxide reductase activity"/>
    <property type="evidence" value="ECO:0007669"/>
    <property type="project" value="UniProtKB-EC"/>
</dbReference>
<sequence>MSEDADDGLAALLARVPTGWTAVVWRGRRYGMRRTDAAGGGAVAVVAEELGGDGLVSTNVYRTRAGDLLRPCEMPAERVLAFLREWRPVGDGPAATGSERDG</sequence>
<keyword evidence="1" id="KW-0560">Oxidoreductase</keyword>
<gene>
    <name evidence="1" type="ORF">FHX74_000224</name>
</gene>
<reference evidence="1 2" key="1">
    <citation type="submission" date="2020-07" db="EMBL/GenBank/DDBJ databases">
        <title>Sequencing the genomes of 1000 actinobacteria strains.</title>
        <authorList>
            <person name="Klenk H.-P."/>
        </authorList>
    </citation>
    <scope>NUCLEOTIDE SEQUENCE [LARGE SCALE GENOMIC DNA]</scope>
    <source>
        <strain evidence="1 2">DSM 100723</strain>
    </source>
</reference>
<keyword evidence="2" id="KW-1185">Reference proteome</keyword>
<dbReference type="EC" id="1.8.4.11" evidence="1"/>
<dbReference type="RefSeq" id="WP_182558257.1">
    <property type="nucleotide sequence ID" value="NZ_JACGWT010000001.1"/>
</dbReference>
<comment type="caution">
    <text evidence="1">The sequence shown here is derived from an EMBL/GenBank/DDBJ whole genome shotgun (WGS) entry which is preliminary data.</text>
</comment>
<dbReference type="EMBL" id="JACGWT010000001">
    <property type="protein sequence ID" value="MBA8792630.1"/>
    <property type="molecule type" value="Genomic_DNA"/>
</dbReference>
<proteinExistence type="predicted"/>
<organism evidence="1 2">
    <name type="scientific">Microlunatus kandeliicorticis</name>
    <dbReference type="NCBI Taxonomy" id="1759536"/>
    <lineage>
        <taxon>Bacteria</taxon>
        <taxon>Bacillati</taxon>
        <taxon>Actinomycetota</taxon>
        <taxon>Actinomycetes</taxon>
        <taxon>Propionibacteriales</taxon>
        <taxon>Propionibacteriaceae</taxon>
        <taxon>Microlunatus</taxon>
    </lineage>
</organism>
<evidence type="ECO:0000313" key="2">
    <source>
        <dbReference type="Proteomes" id="UP000523079"/>
    </source>
</evidence>